<evidence type="ECO:0000313" key="2">
    <source>
        <dbReference type="Proteomes" id="UP000029453"/>
    </source>
</evidence>
<sequence length="99" mass="11122">MELIGKCQATYLIDSDWDYAYTGAADHPILNNLDPLKIAKRLPLESLASIVKVLVLSATDIEMLAENLTSLDVVVHKHRNENSLDIIPKNIHKWSSLQK</sequence>
<protein>
    <submittedName>
        <fullName evidence="1">Predicted hydrolase</fullName>
    </submittedName>
</protein>
<dbReference type="AlphaFoldDB" id="M9M7T3"/>
<name>M9M7T3_PAEPP</name>
<dbReference type="EMBL" id="BALG01000264">
    <property type="protein sequence ID" value="GAC43863.1"/>
    <property type="molecule type" value="Genomic_DNA"/>
</dbReference>
<comment type="caution">
    <text evidence="1">The sequence shown here is derived from an EMBL/GenBank/DDBJ whole genome shotgun (WGS) entry which is preliminary data.</text>
</comment>
<accession>M9M7T3</accession>
<dbReference type="Proteomes" id="UP000029453">
    <property type="component" value="Unassembled WGS sequence"/>
</dbReference>
<proteinExistence type="predicted"/>
<evidence type="ECO:0000313" key="1">
    <source>
        <dbReference type="EMBL" id="GAC43863.1"/>
    </source>
</evidence>
<organism evidence="1 2">
    <name type="scientific">Paenibacillus popilliae ATCC 14706</name>
    <dbReference type="NCBI Taxonomy" id="1212764"/>
    <lineage>
        <taxon>Bacteria</taxon>
        <taxon>Bacillati</taxon>
        <taxon>Bacillota</taxon>
        <taxon>Bacilli</taxon>
        <taxon>Bacillales</taxon>
        <taxon>Paenibacillaceae</taxon>
        <taxon>Paenibacillus</taxon>
    </lineage>
</organism>
<keyword evidence="2" id="KW-1185">Reference proteome</keyword>
<gene>
    <name evidence="1" type="ORF">PPOP_3263</name>
</gene>
<reference evidence="1 2" key="1">
    <citation type="submission" date="2012-10" db="EMBL/GenBank/DDBJ databases">
        <title>Draft Genome Sequence of Paenibacillus popilliae ATCC 14706T.</title>
        <authorList>
            <person name="Iiyama K."/>
            <person name="Mori K."/>
            <person name="Mon H."/>
            <person name="Chieda Y."/>
            <person name="Lee J.M."/>
            <person name="Kusakabe T."/>
            <person name="Tashiro K."/>
            <person name="Asano S."/>
            <person name="Yasunaga-Aoki C."/>
            <person name="Shimizu S."/>
        </authorList>
    </citation>
    <scope>NUCLEOTIDE SEQUENCE [LARGE SCALE GENOMIC DNA]</scope>
    <source>
        <strain evidence="1 2">ATCC 14706</strain>
    </source>
</reference>
<dbReference type="GO" id="GO:0016787">
    <property type="term" value="F:hydrolase activity"/>
    <property type="evidence" value="ECO:0007669"/>
    <property type="project" value="UniProtKB-KW"/>
</dbReference>
<keyword evidence="1" id="KW-0378">Hydrolase</keyword>